<dbReference type="Proteomes" id="UP000034050">
    <property type="component" value="Unassembled WGS sequence"/>
</dbReference>
<name>A0A0G1CNC4_9BACT</name>
<protein>
    <submittedName>
        <fullName evidence="2">Uncharacterized protein</fullName>
    </submittedName>
</protein>
<proteinExistence type="predicted"/>
<reference evidence="2 3" key="1">
    <citation type="journal article" date="2015" name="Nature">
        <title>rRNA introns, odd ribosomes, and small enigmatic genomes across a large radiation of phyla.</title>
        <authorList>
            <person name="Brown C.T."/>
            <person name="Hug L.A."/>
            <person name="Thomas B.C."/>
            <person name="Sharon I."/>
            <person name="Castelle C.J."/>
            <person name="Singh A."/>
            <person name="Wilkins M.J."/>
            <person name="Williams K.H."/>
            <person name="Banfield J.F."/>
        </authorList>
    </citation>
    <scope>NUCLEOTIDE SEQUENCE [LARGE SCALE GENOMIC DNA]</scope>
</reference>
<feature type="transmembrane region" description="Helical" evidence="1">
    <location>
        <begin position="6"/>
        <end position="25"/>
    </location>
</feature>
<keyword evidence="1" id="KW-0812">Transmembrane</keyword>
<comment type="caution">
    <text evidence="2">The sequence shown here is derived from an EMBL/GenBank/DDBJ whole genome shotgun (WGS) entry which is preliminary data.</text>
</comment>
<gene>
    <name evidence="2" type="ORF">UV61_C0005G0018</name>
</gene>
<evidence type="ECO:0000256" key="1">
    <source>
        <dbReference type="SAM" id="Phobius"/>
    </source>
</evidence>
<evidence type="ECO:0000313" key="3">
    <source>
        <dbReference type="Proteomes" id="UP000034050"/>
    </source>
</evidence>
<dbReference type="AlphaFoldDB" id="A0A0G1CNC4"/>
<keyword evidence="1" id="KW-0472">Membrane</keyword>
<evidence type="ECO:0000313" key="2">
    <source>
        <dbReference type="EMBL" id="KKS86997.1"/>
    </source>
</evidence>
<sequence>MKLPNTKIILYAQTIFIVILLSLLLQSKTGTKNNPKPPMLNTAEFQLKAAYFDDLTPVWLSGDTIKSADSQYAARTAPQPITHPLSLTVVNETVQGVKRSAIQNESTIVDEMYKKYGERLAGYFASKDQAIISYTTADIDSDKQKEEIVESATIGANHPPHEGYLIKNNTVILTFPLNSGSIEAAKDGNGFYVTHQLYGDDGLCCAIGKRTYRVVYQNNAFTPVWEQDVTYLIPEANSEDSNGKQ</sequence>
<keyword evidence="1" id="KW-1133">Transmembrane helix</keyword>
<organism evidence="2 3">
    <name type="scientific">Candidatus Gottesmanbacteria bacterium GW2011_GWB1_43_11</name>
    <dbReference type="NCBI Taxonomy" id="1618446"/>
    <lineage>
        <taxon>Bacteria</taxon>
        <taxon>Candidatus Gottesmaniibacteriota</taxon>
    </lineage>
</organism>
<accession>A0A0G1CNC4</accession>
<dbReference type="STRING" id="1618446.UV61_C0005G0018"/>
<dbReference type="EMBL" id="LCFD01000005">
    <property type="protein sequence ID" value="KKS86997.1"/>
    <property type="molecule type" value="Genomic_DNA"/>
</dbReference>